<dbReference type="InParanoid" id="K5XAL1"/>
<dbReference type="OrthoDB" id="3232309at2759"/>
<keyword evidence="2" id="KW-0812">Transmembrane</keyword>
<evidence type="ECO:0000313" key="3">
    <source>
        <dbReference type="EMBL" id="EKM59967.1"/>
    </source>
</evidence>
<dbReference type="RefSeq" id="XP_007392516.1">
    <property type="nucleotide sequence ID" value="XM_007392454.1"/>
</dbReference>
<sequence>MQLRPWELSYPPASSDIPSPPTTSSGKKSRRMSMSSAGSMRKDSEVIELFELPSVPSGVLEEQCESTDEILELPRADGDVGPSTSRLPPHGLSPIITNGYRDSWDLPSLPTQSASPTLPISDPQQHKLQHRKSKFSLLSKRSRHDAPYSVPPTPTLSTRARVFGPERVVLDPRIREVHKRVLRDILLSGFVLGTTLTVVVLALPHAR</sequence>
<feature type="transmembrane region" description="Helical" evidence="2">
    <location>
        <begin position="185"/>
        <end position="206"/>
    </location>
</feature>
<protein>
    <submittedName>
        <fullName evidence="3">Uncharacterized protein</fullName>
    </submittedName>
</protein>
<dbReference type="EMBL" id="JH930469">
    <property type="protein sequence ID" value="EKM59967.1"/>
    <property type="molecule type" value="Genomic_DNA"/>
</dbReference>
<dbReference type="GeneID" id="18915025"/>
<evidence type="ECO:0000256" key="2">
    <source>
        <dbReference type="SAM" id="Phobius"/>
    </source>
</evidence>
<organism evidence="3 4">
    <name type="scientific">Phanerochaete carnosa (strain HHB-10118-sp)</name>
    <name type="common">White-rot fungus</name>
    <name type="synonym">Peniophora carnosa</name>
    <dbReference type="NCBI Taxonomy" id="650164"/>
    <lineage>
        <taxon>Eukaryota</taxon>
        <taxon>Fungi</taxon>
        <taxon>Dikarya</taxon>
        <taxon>Basidiomycota</taxon>
        <taxon>Agaricomycotina</taxon>
        <taxon>Agaricomycetes</taxon>
        <taxon>Polyporales</taxon>
        <taxon>Phanerochaetaceae</taxon>
        <taxon>Phanerochaete</taxon>
    </lineage>
</organism>
<dbReference type="KEGG" id="pco:PHACADRAFT_250789"/>
<dbReference type="Proteomes" id="UP000008370">
    <property type="component" value="Unassembled WGS sequence"/>
</dbReference>
<accession>K5XAL1</accession>
<keyword evidence="2" id="KW-0472">Membrane</keyword>
<evidence type="ECO:0000313" key="4">
    <source>
        <dbReference type="Proteomes" id="UP000008370"/>
    </source>
</evidence>
<evidence type="ECO:0000256" key="1">
    <source>
        <dbReference type="SAM" id="MobiDB-lite"/>
    </source>
</evidence>
<name>K5XAL1_PHACS</name>
<keyword evidence="2" id="KW-1133">Transmembrane helix</keyword>
<gene>
    <name evidence="3" type="ORF">PHACADRAFT_250789</name>
</gene>
<dbReference type="HOGENOM" id="CLU_1326798_0_0_1"/>
<keyword evidence="4" id="KW-1185">Reference proteome</keyword>
<feature type="region of interest" description="Disordered" evidence="1">
    <location>
        <begin position="1"/>
        <end position="45"/>
    </location>
</feature>
<dbReference type="AlphaFoldDB" id="K5XAL1"/>
<reference evidence="3 4" key="1">
    <citation type="journal article" date="2012" name="BMC Genomics">
        <title>Comparative genomics of the white-rot fungi, Phanerochaete carnosa and P. chrysosporium, to elucidate the genetic basis of the distinct wood types they colonize.</title>
        <authorList>
            <person name="Suzuki H."/>
            <person name="MacDonald J."/>
            <person name="Syed K."/>
            <person name="Salamov A."/>
            <person name="Hori C."/>
            <person name="Aerts A."/>
            <person name="Henrissat B."/>
            <person name="Wiebenga A."/>
            <person name="vanKuyk P.A."/>
            <person name="Barry K."/>
            <person name="Lindquist E."/>
            <person name="LaButti K."/>
            <person name="Lapidus A."/>
            <person name="Lucas S."/>
            <person name="Coutinho P."/>
            <person name="Gong Y."/>
            <person name="Samejima M."/>
            <person name="Mahadevan R."/>
            <person name="Abou-Zaid M."/>
            <person name="de Vries R.P."/>
            <person name="Igarashi K."/>
            <person name="Yadav J.S."/>
            <person name="Grigoriev I.V."/>
            <person name="Master E.R."/>
        </authorList>
    </citation>
    <scope>NUCLEOTIDE SEQUENCE [LARGE SCALE GENOMIC DNA]</scope>
    <source>
        <strain evidence="3 4">HHB-10118-sp</strain>
    </source>
</reference>
<feature type="compositionally biased region" description="Low complexity" evidence="1">
    <location>
        <begin position="9"/>
        <end position="39"/>
    </location>
</feature>
<proteinExistence type="predicted"/>